<accession>A0A5R8ZND0</accession>
<keyword evidence="2" id="KW-0812">Transmembrane</keyword>
<proteinExistence type="predicted"/>
<keyword evidence="2" id="KW-0472">Membrane</keyword>
<feature type="transmembrane region" description="Helical" evidence="2">
    <location>
        <begin position="251"/>
        <end position="271"/>
    </location>
</feature>
<reference evidence="4" key="1">
    <citation type="submission" date="2019-05" db="EMBL/GenBank/DDBJ databases">
        <title>Isolation, diversity and antifungal activity of Actinobacteria from wheat.</title>
        <authorList>
            <person name="Yu B."/>
        </authorList>
    </citation>
    <scope>NUCLEOTIDE SEQUENCE [LARGE SCALE GENOMIC DNA]</scope>
    <source>
        <strain evidence="4">NEAU-HEGS1-5</strain>
    </source>
</reference>
<evidence type="ECO:0000259" key="3">
    <source>
        <dbReference type="Pfam" id="PF02517"/>
    </source>
</evidence>
<keyword evidence="4" id="KW-0482">Metalloprotease</keyword>
<dbReference type="GO" id="GO:0006508">
    <property type="term" value="P:proteolysis"/>
    <property type="evidence" value="ECO:0007669"/>
    <property type="project" value="UniProtKB-KW"/>
</dbReference>
<evidence type="ECO:0000313" key="4">
    <source>
        <dbReference type="EMBL" id="TLP66784.1"/>
    </source>
</evidence>
<feature type="transmembrane region" description="Helical" evidence="2">
    <location>
        <begin position="41"/>
        <end position="61"/>
    </location>
</feature>
<dbReference type="Pfam" id="PF02517">
    <property type="entry name" value="Rce1-like"/>
    <property type="match status" value="1"/>
</dbReference>
<dbReference type="GO" id="GO:0080120">
    <property type="term" value="P:CAAX-box protein maturation"/>
    <property type="evidence" value="ECO:0007669"/>
    <property type="project" value="UniProtKB-ARBA"/>
</dbReference>
<dbReference type="InterPro" id="IPR003675">
    <property type="entry name" value="Rce1/LyrA-like_dom"/>
</dbReference>
<dbReference type="GO" id="GO:0008237">
    <property type="term" value="F:metallopeptidase activity"/>
    <property type="evidence" value="ECO:0007669"/>
    <property type="project" value="UniProtKB-KW"/>
</dbReference>
<dbReference type="GO" id="GO:0004175">
    <property type="term" value="F:endopeptidase activity"/>
    <property type="evidence" value="ECO:0007669"/>
    <property type="project" value="UniProtKB-ARBA"/>
</dbReference>
<evidence type="ECO:0000313" key="5">
    <source>
        <dbReference type="Proteomes" id="UP000309033"/>
    </source>
</evidence>
<sequence>MEDVPGRPVAAVPDEQGPAEQVPAEQDGLRGLTPRLIGPEIVAVFAVSLGASALLSLIRLVGALTAPKELGDQHAVLVGSLAPGRPWLDLTLHLAGIAVNVAPVGLVAYLLARSGESMRTIGADWREPGRDTLRGAALAAVIGGTGLVFYLFAFRSGINLNVVPDSLPDAWWRVPVLIAEAAQNGVLEEVLVSGYLLHRLRQRGWSPWRSVGASAVLRGSYHLYQGFGGFVGNIAMGVVFGRLYQRWGRTMPLIVAHTVIDVVAFVGYGLLRGRVSWLP</sequence>
<organism evidence="4 5">
    <name type="scientific">Microbispora triticiradicis</name>
    <dbReference type="NCBI Taxonomy" id="2200763"/>
    <lineage>
        <taxon>Bacteria</taxon>
        <taxon>Bacillati</taxon>
        <taxon>Actinomycetota</taxon>
        <taxon>Actinomycetes</taxon>
        <taxon>Streptosporangiales</taxon>
        <taxon>Streptosporangiaceae</taxon>
        <taxon>Microbispora</taxon>
    </lineage>
</organism>
<gene>
    <name evidence="4" type="ORF">FED44_04890</name>
</gene>
<keyword evidence="4" id="KW-0645">Protease</keyword>
<name>A0A5R8ZND0_9ACTN</name>
<feature type="domain" description="CAAX prenyl protease 2/Lysostaphin resistance protein A-like" evidence="3">
    <location>
        <begin position="171"/>
        <end position="262"/>
    </location>
</feature>
<dbReference type="AlphaFoldDB" id="A0A5R8ZND0"/>
<keyword evidence="4" id="KW-0378">Hydrolase</keyword>
<keyword evidence="5" id="KW-1185">Reference proteome</keyword>
<protein>
    <submittedName>
        <fullName evidence="4">CPBP family intramembrane metalloprotease</fullName>
    </submittedName>
</protein>
<comment type="caution">
    <text evidence="4">The sequence shown here is derived from an EMBL/GenBank/DDBJ whole genome shotgun (WGS) entry which is preliminary data.</text>
</comment>
<dbReference type="OrthoDB" id="4453618at2"/>
<feature type="transmembrane region" description="Helical" evidence="2">
    <location>
        <begin position="133"/>
        <end position="153"/>
    </location>
</feature>
<keyword evidence="2" id="KW-1133">Transmembrane helix</keyword>
<evidence type="ECO:0000256" key="2">
    <source>
        <dbReference type="SAM" id="Phobius"/>
    </source>
</evidence>
<evidence type="ECO:0000256" key="1">
    <source>
        <dbReference type="SAM" id="MobiDB-lite"/>
    </source>
</evidence>
<feature type="region of interest" description="Disordered" evidence="1">
    <location>
        <begin position="1"/>
        <end position="24"/>
    </location>
</feature>
<dbReference type="EMBL" id="VANP01000001">
    <property type="protein sequence ID" value="TLP66784.1"/>
    <property type="molecule type" value="Genomic_DNA"/>
</dbReference>
<dbReference type="Proteomes" id="UP000309033">
    <property type="component" value="Unassembled WGS sequence"/>
</dbReference>
<feature type="transmembrane region" description="Helical" evidence="2">
    <location>
        <begin position="90"/>
        <end position="112"/>
    </location>
</feature>
<feature type="transmembrane region" description="Helical" evidence="2">
    <location>
        <begin position="223"/>
        <end position="244"/>
    </location>
</feature>